<reference evidence="4" key="1">
    <citation type="submission" date="2022-11" db="EMBL/GenBank/DDBJ databases">
        <authorList>
            <person name="Petersen C."/>
        </authorList>
    </citation>
    <scope>NUCLEOTIDE SEQUENCE</scope>
    <source>
        <strain evidence="4">IBT 30069</strain>
    </source>
</reference>
<dbReference type="PRINTS" id="PR00080">
    <property type="entry name" value="SDRFAMILY"/>
</dbReference>
<dbReference type="GO" id="GO:0005811">
    <property type="term" value="C:lipid droplet"/>
    <property type="evidence" value="ECO:0007669"/>
    <property type="project" value="TreeGrafter"/>
</dbReference>
<dbReference type="EMBL" id="JAPQKH010000003">
    <property type="protein sequence ID" value="KAJ5109442.1"/>
    <property type="molecule type" value="Genomic_DNA"/>
</dbReference>
<dbReference type="Pfam" id="PF00106">
    <property type="entry name" value="adh_short"/>
    <property type="match status" value="1"/>
</dbReference>
<dbReference type="SUPFAM" id="SSF51735">
    <property type="entry name" value="NAD(P)-binding Rossmann-fold domains"/>
    <property type="match status" value="1"/>
</dbReference>
<dbReference type="PRINTS" id="PR00081">
    <property type="entry name" value="GDHRDH"/>
</dbReference>
<comment type="similarity">
    <text evidence="1 3">Belongs to the short-chain dehydrogenases/reductases (SDR) family.</text>
</comment>
<organism evidence="4 5">
    <name type="scientific">Penicillium angulare</name>
    <dbReference type="NCBI Taxonomy" id="116970"/>
    <lineage>
        <taxon>Eukaryota</taxon>
        <taxon>Fungi</taxon>
        <taxon>Dikarya</taxon>
        <taxon>Ascomycota</taxon>
        <taxon>Pezizomycotina</taxon>
        <taxon>Eurotiomycetes</taxon>
        <taxon>Eurotiomycetidae</taxon>
        <taxon>Eurotiales</taxon>
        <taxon>Aspergillaceae</taxon>
        <taxon>Penicillium</taxon>
    </lineage>
</organism>
<keyword evidence="5" id="KW-1185">Reference proteome</keyword>
<evidence type="ECO:0000256" key="1">
    <source>
        <dbReference type="ARBA" id="ARBA00006484"/>
    </source>
</evidence>
<evidence type="ECO:0000313" key="4">
    <source>
        <dbReference type="EMBL" id="KAJ5109442.1"/>
    </source>
</evidence>
<dbReference type="GO" id="GO:0005783">
    <property type="term" value="C:endoplasmic reticulum"/>
    <property type="evidence" value="ECO:0007669"/>
    <property type="project" value="TreeGrafter"/>
</dbReference>
<accession>A0A9W9KL71</accession>
<gene>
    <name evidence="4" type="ORF">N7456_006117</name>
</gene>
<evidence type="ECO:0000313" key="5">
    <source>
        <dbReference type="Proteomes" id="UP001149165"/>
    </source>
</evidence>
<comment type="caution">
    <text evidence="4">The sequence shown here is derived from an EMBL/GenBank/DDBJ whole genome shotgun (WGS) entry which is preliminary data.</text>
</comment>
<dbReference type="GO" id="GO:0000140">
    <property type="term" value="F:acylglycerone-phosphate reductase (NADP+) activity"/>
    <property type="evidence" value="ECO:0007669"/>
    <property type="project" value="TreeGrafter"/>
</dbReference>
<reference evidence="4" key="2">
    <citation type="journal article" date="2023" name="IMA Fungus">
        <title>Comparative genomic study of the Penicillium genus elucidates a diverse pangenome and 15 lateral gene transfer events.</title>
        <authorList>
            <person name="Petersen C."/>
            <person name="Sorensen T."/>
            <person name="Nielsen M.R."/>
            <person name="Sondergaard T.E."/>
            <person name="Sorensen J.L."/>
            <person name="Fitzpatrick D.A."/>
            <person name="Frisvad J.C."/>
            <person name="Nielsen K.L."/>
        </authorList>
    </citation>
    <scope>NUCLEOTIDE SEQUENCE</scope>
    <source>
        <strain evidence="4">IBT 30069</strain>
    </source>
</reference>
<dbReference type="GO" id="GO:0004806">
    <property type="term" value="F:triacylglycerol lipase activity"/>
    <property type="evidence" value="ECO:0007669"/>
    <property type="project" value="TreeGrafter"/>
</dbReference>
<dbReference type="InterPro" id="IPR036291">
    <property type="entry name" value="NAD(P)-bd_dom_sf"/>
</dbReference>
<dbReference type="AlphaFoldDB" id="A0A9W9KL71"/>
<dbReference type="Gene3D" id="3.40.50.720">
    <property type="entry name" value="NAD(P)-binding Rossmann-like Domain"/>
    <property type="match status" value="1"/>
</dbReference>
<dbReference type="Proteomes" id="UP001149165">
    <property type="component" value="Unassembled WGS sequence"/>
</dbReference>
<protein>
    <submittedName>
        <fullName evidence="4">Uncharacterized protein</fullName>
    </submittedName>
</protein>
<dbReference type="GO" id="GO:0019433">
    <property type="term" value="P:triglyceride catabolic process"/>
    <property type="evidence" value="ECO:0007669"/>
    <property type="project" value="TreeGrafter"/>
</dbReference>
<dbReference type="GO" id="GO:0006654">
    <property type="term" value="P:phosphatidic acid biosynthetic process"/>
    <property type="evidence" value="ECO:0007669"/>
    <property type="project" value="TreeGrafter"/>
</dbReference>
<sequence length="290" mass="31043">MTSTPTPKSCLVTGCSSGGVGAALAEAFTKKGYHVFATARSPSKVPQSLHDASNVTVLALDVASSESIAAAAEAVKSHTGGTLDVLINNAGLGLDMPGLDIPISLARKTFDVNYFAVLEMIQVFIPMLVSAQGCIVNNASIGGFMSVPFMTIYQATKAALIQSSEGWRLELAPLGVRVLCLVTGGVDTNFLQNLPAVELPENSYYISIKDDIAKQEESVPYGMSPEAYSQDVVRQVERGTTGKYWIGGAATIVRVCLWLLPQWVLDQLYIGQKPLIKRFAAQQQKLRKTA</sequence>
<keyword evidence="2" id="KW-0560">Oxidoreductase</keyword>
<evidence type="ECO:0000256" key="3">
    <source>
        <dbReference type="RuleBase" id="RU000363"/>
    </source>
</evidence>
<dbReference type="OrthoDB" id="2102561at2759"/>
<name>A0A9W9KL71_9EURO</name>
<dbReference type="PANTHER" id="PTHR44169">
    <property type="entry name" value="NADPH-DEPENDENT 1-ACYLDIHYDROXYACETONE PHOSPHATE REDUCTASE"/>
    <property type="match status" value="1"/>
</dbReference>
<evidence type="ECO:0000256" key="2">
    <source>
        <dbReference type="ARBA" id="ARBA00023002"/>
    </source>
</evidence>
<proteinExistence type="inferred from homology"/>
<dbReference type="PANTHER" id="PTHR44169:SF6">
    <property type="entry name" value="NADPH-DEPENDENT 1-ACYLDIHYDROXYACETONE PHOSPHATE REDUCTASE"/>
    <property type="match status" value="1"/>
</dbReference>
<dbReference type="InterPro" id="IPR002347">
    <property type="entry name" value="SDR_fam"/>
</dbReference>